<reference evidence="1" key="1">
    <citation type="submission" date="2014-09" db="EMBL/GenBank/DDBJ databases">
        <authorList>
            <person name="Magalhaes I.L.F."/>
            <person name="Oliveira U."/>
            <person name="Santos F.R."/>
            <person name="Vidigal T.H.D.A."/>
            <person name="Brescovit A.D."/>
            <person name="Santos A.J."/>
        </authorList>
    </citation>
    <scope>NUCLEOTIDE SEQUENCE</scope>
    <source>
        <tissue evidence="1">Shoot tissue taken approximately 20 cm above the soil surface</tissue>
    </source>
</reference>
<sequence length="46" mass="5389">MVLQNCSPTIWGPSFSVFSVKYLTNNLSKMLMDFEFSHVHIRKEIL</sequence>
<dbReference type="AlphaFoldDB" id="A0A0A9DU12"/>
<protein>
    <submittedName>
        <fullName evidence="1">Uncharacterized protein</fullName>
    </submittedName>
</protein>
<proteinExistence type="predicted"/>
<accession>A0A0A9DU12</accession>
<organism evidence="1">
    <name type="scientific">Arundo donax</name>
    <name type="common">Giant reed</name>
    <name type="synonym">Donax arundinaceus</name>
    <dbReference type="NCBI Taxonomy" id="35708"/>
    <lineage>
        <taxon>Eukaryota</taxon>
        <taxon>Viridiplantae</taxon>
        <taxon>Streptophyta</taxon>
        <taxon>Embryophyta</taxon>
        <taxon>Tracheophyta</taxon>
        <taxon>Spermatophyta</taxon>
        <taxon>Magnoliopsida</taxon>
        <taxon>Liliopsida</taxon>
        <taxon>Poales</taxon>
        <taxon>Poaceae</taxon>
        <taxon>PACMAD clade</taxon>
        <taxon>Arundinoideae</taxon>
        <taxon>Arundineae</taxon>
        <taxon>Arundo</taxon>
    </lineage>
</organism>
<name>A0A0A9DU12_ARUDO</name>
<evidence type="ECO:0000313" key="1">
    <source>
        <dbReference type="EMBL" id="JAD92054.1"/>
    </source>
</evidence>
<reference evidence="1" key="2">
    <citation type="journal article" date="2015" name="Data Brief">
        <title>Shoot transcriptome of the giant reed, Arundo donax.</title>
        <authorList>
            <person name="Barrero R.A."/>
            <person name="Guerrero F.D."/>
            <person name="Moolhuijzen P."/>
            <person name="Goolsby J.A."/>
            <person name="Tidwell J."/>
            <person name="Bellgard S.E."/>
            <person name="Bellgard M.I."/>
        </authorList>
    </citation>
    <scope>NUCLEOTIDE SEQUENCE</scope>
    <source>
        <tissue evidence="1">Shoot tissue taken approximately 20 cm above the soil surface</tissue>
    </source>
</reference>
<dbReference type="EMBL" id="GBRH01205841">
    <property type="protein sequence ID" value="JAD92054.1"/>
    <property type="molecule type" value="Transcribed_RNA"/>
</dbReference>